<dbReference type="AlphaFoldDB" id="A0A519BKH3"/>
<accession>A0A519BKH3</accession>
<dbReference type="PANTHER" id="PTHR32309:SF13">
    <property type="entry name" value="FERRIC ENTEROBACTIN TRANSPORT PROTEIN FEPE"/>
    <property type="match status" value="1"/>
</dbReference>
<comment type="caution">
    <text evidence="8">The sequence shown here is derived from an EMBL/GenBank/DDBJ whole genome shotgun (WGS) entry which is preliminary data.</text>
</comment>
<evidence type="ECO:0000256" key="6">
    <source>
        <dbReference type="SAM" id="Phobius"/>
    </source>
</evidence>
<evidence type="ECO:0000313" key="9">
    <source>
        <dbReference type="Proteomes" id="UP000319296"/>
    </source>
</evidence>
<dbReference type="PANTHER" id="PTHR32309">
    <property type="entry name" value="TYROSINE-PROTEIN KINASE"/>
    <property type="match status" value="1"/>
</dbReference>
<gene>
    <name evidence="8" type="ORF">EVG15_09435</name>
</gene>
<keyword evidence="3 6" id="KW-0812">Transmembrane</keyword>
<evidence type="ECO:0000256" key="5">
    <source>
        <dbReference type="ARBA" id="ARBA00023136"/>
    </source>
</evidence>
<dbReference type="Pfam" id="PF02706">
    <property type="entry name" value="Wzz"/>
    <property type="match status" value="1"/>
</dbReference>
<evidence type="ECO:0000313" key="8">
    <source>
        <dbReference type="EMBL" id="RZD17746.1"/>
    </source>
</evidence>
<organism evidence="8 9">
    <name type="scientific">Candidatus Acididesulfobacter diazotrophicus</name>
    <dbReference type="NCBI Taxonomy" id="2597226"/>
    <lineage>
        <taxon>Bacteria</taxon>
        <taxon>Deltaproteobacteria</taxon>
        <taxon>Candidatus Acidulodesulfobacterales</taxon>
        <taxon>Candidatus Acididesulfobacter</taxon>
    </lineage>
</organism>
<dbReference type="GO" id="GO:0005886">
    <property type="term" value="C:plasma membrane"/>
    <property type="evidence" value="ECO:0007669"/>
    <property type="project" value="UniProtKB-SubCell"/>
</dbReference>
<sequence>MEESEKEKDKEAAKESEKTYVSDDDEIDLYELGMVLARRWKLIIGIFVAALIISAAVSLFLLKPVYKSSMLIKSNADAINNIKSYQPSILLNNPNANQNIKTYQEFQILTQYINDINSNLSSGNYALISKQFGIPVNYVKHLNSLSVRQVKNSGLISVTIYVHKTKGFKSTAKGILKGINDSKYFTALSLKNKKYLLYKKALLIKELDKMNYIMDNLNMLVKGTGENGKLLSIYVHPKSFLLEVGALKTEIYKVDYDLKHRLYLPFSLVSEPLAPRVPFKPNKKLIVAVSGISALFFGIFLAFFIEFIEKNKNRHNNK</sequence>
<evidence type="ECO:0000256" key="2">
    <source>
        <dbReference type="ARBA" id="ARBA00022475"/>
    </source>
</evidence>
<dbReference type="Proteomes" id="UP000319296">
    <property type="component" value="Unassembled WGS sequence"/>
</dbReference>
<keyword evidence="2" id="KW-1003">Cell membrane</keyword>
<comment type="subcellular location">
    <subcellularLocation>
        <location evidence="1">Cell membrane</location>
        <topology evidence="1">Multi-pass membrane protein</topology>
    </subcellularLocation>
</comment>
<evidence type="ECO:0000256" key="3">
    <source>
        <dbReference type="ARBA" id="ARBA00022692"/>
    </source>
</evidence>
<feature type="transmembrane region" description="Helical" evidence="6">
    <location>
        <begin position="42"/>
        <end position="62"/>
    </location>
</feature>
<proteinExistence type="predicted"/>
<dbReference type="InterPro" id="IPR050445">
    <property type="entry name" value="Bact_polysacc_biosynth/exp"/>
</dbReference>
<protein>
    <recommendedName>
        <fullName evidence="7">Polysaccharide chain length determinant N-terminal domain-containing protein</fullName>
    </recommendedName>
</protein>
<name>A0A519BKH3_9DELT</name>
<dbReference type="GO" id="GO:0004713">
    <property type="term" value="F:protein tyrosine kinase activity"/>
    <property type="evidence" value="ECO:0007669"/>
    <property type="project" value="TreeGrafter"/>
</dbReference>
<feature type="transmembrane region" description="Helical" evidence="6">
    <location>
        <begin position="285"/>
        <end position="308"/>
    </location>
</feature>
<dbReference type="EMBL" id="SGBB01000023">
    <property type="protein sequence ID" value="RZD17746.1"/>
    <property type="molecule type" value="Genomic_DNA"/>
</dbReference>
<evidence type="ECO:0000256" key="1">
    <source>
        <dbReference type="ARBA" id="ARBA00004651"/>
    </source>
</evidence>
<keyword evidence="5 6" id="KW-0472">Membrane</keyword>
<dbReference type="InterPro" id="IPR003856">
    <property type="entry name" value="LPS_length_determ_N"/>
</dbReference>
<evidence type="ECO:0000256" key="4">
    <source>
        <dbReference type="ARBA" id="ARBA00022989"/>
    </source>
</evidence>
<evidence type="ECO:0000259" key="7">
    <source>
        <dbReference type="Pfam" id="PF02706"/>
    </source>
</evidence>
<keyword evidence="4 6" id="KW-1133">Transmembrane helix</keyword>
<reference evidence="8 9" key="1">
    <citation type="journal article" date="2019" name="ISME J.">
        <title>Insights into ecological role of a new deltaproteobacterial order Candidatus Acidulodesulfobacterales by metagenomics and metatranscriptomics.</title>
        <authorList>
            <person name="Tan S."/>
            <person name="Liu J."/>
            <person name="Fang Y."/>
            <person name="Hedlund B.P."/>
            <person name="Lian Z.H."/>
            <person name="Huang L.Y."/>
            <person name="Li J.T."/>
            <person name="Huang L.N."/>
            <person name="Li W.J."/>
            <person name="Jiang H.C."/>
            <person name="Dong H.L."/>
            <person name="Shu W.S."/>
        </authorList>
    </citation>
    <scope>NUCLEOTIDE SEQUENCE [LARGE SCALE GENOMIC DNA]</scope>
    <source>
        <strain evidence="8">AP1</strain>
    </source>
</reference>
<feature type="domain" description="Polysaccharide chain length determinant N-terminal" evidence="7">
    <location>
        <begin position="25"/>
        <end position="116"/>
    </location>
</feature>